<accession>A0A9X2CCE0</accession>
<comment type="caution">
    <text evidence="1">The sequence shown here is derived from an EMBL/GenBank/DDBJ whole genome shotgun (WGS) entry which is preliminary data.</text>
</comment>
<gene>
    <name evidence="1" type="ORF">L2749_21540</name>
</gene>
<name>A0A9X2CCE0_9GAMM</name>
<proteinExistence type="predicted"/>
<organism evidence="1 2">
    <name type="scientific">Shewanella algicola</name>
    <dbReference type="NCBI Taxonomy" id="640633"/>
    <lineage>
        <taxon>Bacteria</taxon>
        <taxon>Pseudomonadati</taxon>
        <taxon>Pseudomonadota</taxon>
        <taxon>Gammaproteobacteria</taxon>
        <taxon>Alteromonadales</taxon>
        <taxon>Shewanellaceae</taxon>
        <taxon>Shewanella</taxon>
    </lineage>
</organism>
<dbReference type="RefSeq" id="WP_188927209.1">
    <property type="nucleotide sequence ID" value="NZ_BMQI01000095.1"/>
</dbReference>
<keyword evidence="2" id="KW-1185">Reference proteome</keyword>
<evidence type="ECO:0000313" key="2">
    <source>
        <dbReference type="Proteomes" id="UP001139408"/>
    </source>
</evidence>
<reference evidence="1" key="1">
    <citation type="submission" date="2022-01" db="EMBL/GenBank/DDBJ databases">
        <title>Whole genome-based taxonomy of the Shewanellaceae.</title>
        <authorList>
            <person name="Martin-Rodriguez A.J."/>
        </authorList>
    </citation>
    <scope>NUCLEOTIDE SEQUENCE</scope>
    <source>
        <strain evidence="1">DSM 23803</strain>
    </source>
</reference>
<evidence type="ECO:0000313" key="1">
    <source>
        <dbReference type="EMBL" id="MCL1107784.1"/>
    </source>
</evidence>
<dbReference type="AlphaFoldDB" id="A0A9X2CCE0"/>
<dbReference type="Proteomes" id="UP001139408">
    <property type="component" value="Unassembled WGS sequence"/>
</dbReference>
<protein>
    <submittedName>
        <fullName evidence="1">Uncharacterized protein</fullName>
    </submittedName>
</protein>
<dbReference type="EMBL" id="JAKILJ010000093">
    <property type="protein sequence ID" value="MCL1107784.1"/>
    <property type="molecule type" value="Genomic_DNA"/>
</dbReference>
<sequence>MRVFVGQIYIQAGVNYPFSHEFQKWVGDELSRLIEPSDAFIEKYSEEFELMFRLSAKAELDEIEIKGPTVFKKDKDIEFTIFLPYQRISLEEKDSFIEPIKLFLEGVALALEVLSINSSMVRSNSSELVEKIISNGSMFKG</sequence>